<reference evidence="8 9" key="1">
    <citation type="submission" date="2023-08" db="EMBL/GenBank/DDBJ databases">
        <title>Pleionea litopenaei sp. nov., isolated from stomach of juvenile Litopenaeus vannamei.</title>
        <authorList>
            <person name="Rho A.M."/>
            <person name="Hwang C.Y."/>
        </authorList>
    </citation>
    <scope>NUCLEOTIDE SEQUENCE [LARGE SCALE GENOMIC DNA]</scope>
    <source>
        <strain evidence="8 9">HL-JVS1</strain>
    </source>
</reference>
<keyword evidence="5" id="KW-0804">Transcription</keyword>
<evidence type="ECO:0000259" key="7">
    <source>
        <dbReference type="Pfam" id="PF04545"/>
    </source>
</evidence>
<comment type="similarity">
    <text evidence="1">Belongs to the sigma-70 factor family. ECF subfamily.</text>
</comment>
<dbReference type="RefSeq" id="WP_309203430.1">
    <property type="nucleotide sequence ID" value="NZ_CP133548.1"/>
</dbReference>
<evidence type="ECO:0000256" key="1">
    <source>
        <dbReference type="ARBA" id="ARBA00010641"/>
    </source>
</evidence>
<dbReference type="InterPro" id="IPR013324">
    <property type="entry name" value="RNA_pol_sigma_r3/r4-like"/>
</dbReference>
<dbReference type="CDD" id="cd06171">
    <property type="entry name" value="Sigma70_r4"/>
    <property type="match status" value="1"/>
</dbReference>
<feature type="domain" description="RNA polymerase sigma-70 region 4" evidence="7">
    <location>
        <begin position="152"/>
        <end position="198"/>
    </location>
</feature>
<name>A0AA51X7U1_9GAMM</name>
<evidence type="ECO:0000259" key="6">
    <source>
        <dbReference type="Pfam" id="PF04542"/>
    </source>
</evidence>
<dbReference type="InterPro" id="IPR039425">
    <property type="entry name" value="RNA_pol_sigma-70-like"/>
</dbReference>
<keyword evidence="4" id="KW-0238">DNA-binding</keyword>
<dbReference type="SUPFAM" id="SSF88946">
    <property type="entry name" value="Sigma2 domain of RNA polymerase sigma factors"/>
    <property type="match status" value="1"/>
</dbReference>
<organism evidence="8 9">
    <name type="scientific">Pleionea litopenaei</name>
    <dbReference type="NCBI Taxonomy" id="3070815"/>
    <lineage>
        <taxon>Bacteria</taxon>
        <taxon>Pseudomonadati</taxon>
        <taxon>Pseudomonadota</taxon>
        <taxon>Gammaproteobacteria</taxon>
        <taxon>Oceanospirillales</taxon>
        <taxon>Pleioneaceae</taxon>
        <taxon>Pleionea</taxon>
    </lineage>
</organism>
<evidence type="ECO:0000256" key="3">
    <source>
        <dbReference type="ARBA" id="ARBA00023082"/>
    </source>
</evidence>
<dbReference type="InterPro" id="IPR007627">
    <property type="entry name" value="RNA_pol_sigma70_r2"/>
</dbReference>
<keyword evidence="9" id="KW-1185">Reference proteome</keyword>
<evidence type="ECO:0000256" key="2">
    <source>
        <dbReference type="ARBA" id="ARBA00023015"/>
    </source>
</evidence>
<dbReference type="Proteomes" id="UP001239782">
    <property type="component" value="Chromosome"/>
</dbReference>
<dbReference type="PANTHER" id="PTHR43133">
    <property type="entry name" value="RNA POLYMERASE ECF-TYPE SIGMA FACTO"/>
    <property type="match status" value="1"/>
</dbReference>
<dbReference type="Pfam" id="PF04545">
    <property type="entry name" value="Sigma70_r4"/>
    <property type="match status" value="1"/>
</dbReference>
<dbReference type="NCBIfam" id="TIGR02937">
    <property type="entry name" value="sigma70-ECF"/>
    <property type="match status" value="1"/>
</dbReference>
<dbReference type="GO" id="GO:0003677">
    <property type="term" value="F:DNA binding"/>
    <property type="evidence" value="ECO:0007669"/>
    <property type="project" value="UniProtKB-KW"/>
</dbReference>
<dbReference type="PANTHER" id="PTHR43133:SF62">
    <property type="entry name" value="RNA POLYMERASE SIGMA FACTOR SIGZ"/>
    <property type="match status" value="1"/>
</dbReference>
<gene>
    <name evidence="8" type="ORF">Q9312_04745</name>
</gene>
<keyword evidence="2" id="KW-0805">Transcription regulation</keyword>
<feature type="domain" description="RNA polymerase sigma-70 region 2" evidence="6">
    <location>
        <begin position="52"/>
        <end position="120"/>
    </location>
</feature>
<evidence type="ECO:0000313" key="9">
    <source>
        <dbReference type="Proteomes" id="UP001239782"/>
    </source>
</evidence>
<dbReference type="GO" id="GO:0016987">
    <property type="term" value="F:sigma factor activity"/>
    <property type="evidence" value="ECO:0007669"/>
    <property type="project" value="UniProtKB-KW"/>
</dbReference>
<dbReference type="GO" id="GO:0006352">
    <property type="term" value="P:DNA-templated transcription initiation"/>
    <property type="evidence" value="ECO:0007669"/>
    <property type="project" value="InterPro"/>
</dbReference>
<keyword evidence="3" id="KW-0731">Sigma factor</keyword>
<dbReference type="InterPro" id="IPR014284">
    <property type="entry name" value="RNA_pol_sigma-70_dom"/>
</dbReference>
<dbReference type="AlphaFoldDB" id="A0AA51X7U1"/>
<evidence type="ECO:0000313" key="8">
    <source>
        <dbReference type="EMBL" id="WMS88226.1"/>
    </source>
</evidence>
<dbReference type="EMBL" id="CP133548">
    <property type="protein sequence ID" value="WMS88226.1"/>
    <property type="molecule type" value="Genomic_DNA"/>
</dbReference>
<evidence type="ECO:0000256" key="4">
    <source>
        <dbReference type="ARBA" id="ARBA00023125"/>
    </source>
</evidence>
<evidence type="ECO:0000256" key="5">
    <source>
        <dbReference type="ARBA" id="ARBA00023163"/>
    </source>
</evidence>
<dbReference type="Gene3D" id="1.10.10.10">
    <property type="entry name" value="Winged helix-like DNA-binding domain superfamily/Winged helix DNA-binding domain"/>
    <property type="match status" value="1"/>
</dbReference>
<dbReference type="InterPro" id="IPR013325">
    <property type="entry name" value="RNA_pol_sigma_r2"/>
</dbReference>
<dbReference type="Gene3D" id="1.10.1740.10">
    <property type="match status" value="1"/>
</dbReference>
<dbReference type="Pfam" id="PF04542">
    <property type="entry name" value="Sigma70_r2"/>
    <property type="match status" value="1"/>
</dbReference>
<dbReference type="InterPro" id="IPR007630">
    <property type="entry name" value="RNA_pol_sigma70_r4"/>
</dbReference>
<proteinExistence type="inferred from homology"/>
<dbReference type="InterPro" id="IPR036388">
    <property type="entry name" value="WH-like_DNA-bd_sf"/>
</dbReference>
<accession>A0AA51X7U1</accession>
<dbReference type="SUPFAM" id="SSF88659">
    <property type="entry name" value="Sigma3 and sigma4 domains of RNA polymerase sigma factors"/>
    <property type="match status" value="1"/>
</dbReference>
<dbReference type="KEGG" id="plei:Q9312_04745"/>
<protein>
    <submittedName>
        <fullName evidence="8">Sigma-70 family RNA polymerase sigma factor</fullName>
    </submittedName>
</protein>
<sequence length="206" mass="23684">MSNVVAINHFRSRDLGLKASKQETSPQQQNDFWISCLIDVAKNGNQMAFQRLFQHFAPKIKTFLLKQGLNVQEAEELMQETFISVWRYADYFEANKGQVSTWIYTIARNKKLDYFRKSNRQVTTTEMISEDIAVESGNQFSTVIGDEIKDFLPQLPPEQVEVITKVYFEELSHQKAADALNITLGTVKGRIRSAINNLNKLMRGDQ</sequence>